<feature type="region of interest" description="Disordered" evidence="1">
    <location>
        <begin position="201"/>
        <end position="223"/>
    </location>
</feature>
<dbReference type="VEuPathDB" id="PlasmoDB:AK88_05452"/>
<dbReference type="Pfam" id="PF12887">
    <property type="entry name" value="SICA_alpha"/>
    <property type="match status" value="1"/>
</dbReference>
<gene>
    <name evidence="3" type="ORF">AK88_05452</name>
</gene>
<dbReference type="AlphaFoldDB" id="A0A0D9QD62"/>
<dbReference type="RefSeq" id="XP_012338477.1">
    <property type="nucleotide sequence ID" value="XM_012483054.1"/>
</dbReference>
<dbReference type="EMBL" id="KQ030396">
    <property type="protein sequence ID" value="KJP84919.1"/>
    <property type="molecule type" value="Genomic_DNA"/>
</dbReference>
<proteinExistence type="predicted"/>
<reference evidence="3 4" key="1">
    <citation type="submission" date="2014-03" db="EMBL/GenBank/DDBJ databases">
        <title>The Genome Sequence of Plasmodium fragile nilgiri.</title>
        <authorList>
            <consortium name="The Broad Institute Genomics Platform"/>
            <consortium name="The Broad Institute Genome Sequencing Center for Infectious Disease"/>
            <person name="Neafsey D."/>
            <person name="Duraisingh M."/>
            <person name="Young S.K."/>
            <person name="Zeng Q."/>
            <person name="Gargeya S."/>
            <person name="Abouelleil A."/>
            <person name="Alvarado L."/>
            <person name="Chapman S.B."/>
            <person name="Gainer-Dewar J."/>
            <person name="Goldberg J."/>
            <person name="Griggs A."/>
            <person name="Gujja S."/>
            <person name="Hansen M."/>
            <person name="Howarth C."/>
            <person name="Imamovic A."/>
            <person name="Larimer J."/>
            <person name="Pearson M."/>
            <person name="Poon T.W."/>
            <person name="Priest M."/>
            <person name="Roberts A."/>
            <person name="Saif S."/>
            <person name="Shea T."/>
            <person name="Sykes S."/>
            <person name="Wortman J."/>
            <person name="Nusbaum C."/>
            <person name="Birren B."/>
        </authorList>
    </citation>
    <scope>NUCLEOTIDE SEQUENCE [LARGE SCALE GENOMIC DNA]</scope>
    <source>
        <strain evidence="4">nilgiri</strain>
    </source>
</reference>
<keyword evidence="4" id="KW-1185">Reference proteome</keyword>
<protein>
    <recommendedName>
        <fullName evidence="2">Schizont-infected cell agglutination extracellular alpha domain-containing protein</fullName>
    </recommendedName>
</protein>
<dbReference type="InterPro" id="IPR024290">
    <property type="entry name" value="SICA_extracell_a"/>
</dbReference>
<dbReference type="Proteomes" id="UP000054561">
    <property type="component" value="Unassembled WGS sequence"/>
</dbReference>
<feature type="region of interest" description="Disordered" evidence="1">
    <location>
        <begin position="248"/>
        <end position="308"/>
    </location>
</feature>
<dbReference type="OrthoDB" id="389513at2759"/>
<feature type="domain" description="Schizont-infected cell agglutination extracellular alpha" evidence="2">
    <location>
        <begin position="11"/>
        <end position="185"/>
    </location>
</feature>
<evidence type="ECO:0000256" key="1">
    <source>
        <dbReference type="SAM" id="MobiDB-lite"/>
    </source>
</evidence>
<name>A0A0D9QD62_PLAFR</name>
<evidence type="ECO:0000259" key="2">
    <source>
        <dbReference type="Pfam" id="PF12887"/>
    </source>
</evidence>
<feature type="compositionally biased region" description="Low complexity" evidence="1">
    <location>
        <begin position="257"/>
        <end position="289"/>
    </location>
</feature>
<evidence type="ECO:0000313" key="3">
    <source>
        <dbReference type="EMBL" id="KJP84919.1"/>
    </source>
</evidence>
<dbReference type="GeneID" id="24270766"/>
<sequence length="395" mass="44460">MAQHKHWAHLIRDWAERRGIWNQEQLNTKLWDDIITVLEAFVKFLERFEQDGLMDTWATSCNDAAYSDRYIMRAHDKERTMCRLMMAALYFKNGWTGSTMHADNDWGPDNPLRQFVKCAIVSIYMYYLLEINCGDTTGVEYALHIMNEQEPTFAATDMVANVCYWQEYDRTQIGQKNVGGEIREWLKGNEYIAQQIQQIEQKAPCKRRKQPGATAKNSISGDNIKEEVLQQMTSLKQQVQDIKEGRKTLQAQPPVAAESSSTTSTSSSSSPSGTSESAPTKPSTAATVPATPPGEPTGKTDGKKHEYGTHTNTAAYESYGHYSYCRIWMPPQERNGYNTHTRGNKNNARGGTAQQTTSLTLSAGGANAYEWRSVRSVPFAECSVDECVAVMSLQR</sequence>
<organism evidence="3 4">
    <name type="scientific">Plasmodium fragile</name>
    <dbReference type="NCBI Taxonomy" id="5857"/>
    <lineage>
        <taxon>Eukaryota</taxon>
        <taxon>Sar</taxon>
        <taxon>Alveolata</taxon>
        <taxon>Apicomplexa</taxon>
        <taxon>Aconoidasida</taxon>
        <taxon>Haemosporida</taxon>
        <taxon>Plasmodiidae</taxon>
        <taxon>Plasmodium</taxon>
        <taxon>Plasmodium (Plasmodium)</taxon>
    </lineage>
</organism>
<feature type="compositionally biased region" description="Basic and acidic residues" evidence="1">
    <location>
        <begin position="298"/>
        <end position="308"/>
    </location>
</feature>
<accession>A0A0D9QD62</accession>
<evidence type="ECO:0000313" key="4">
    <source>
        <dbReference type="Proteomes" id="UP000054561"/>
    </source>
</evidence>